<keyword evidence="6" id="KW-0249">Electron transport</keyword>
<dbReference type="PANTHER" id="PTHR19879">
    <property type="entry name" value="TRANSCRIPTION INITIATION FACTOR TFIID"/>
    <property type="match status" value="1"/>
</dbReference>
<sequence>MLAFACTVVVFLGVQATASLSWAESDGSTGYQRLEGHGGPIKGVAISPDGQQMLTASFDYSVGLWSASTGKLIRWLEGHEAAVNAVAFLPGGRALSVGDDFDMIMWDLESGAVLHRFEGHEGKLIGVTPGPDATIAATAGWDGNVGIWPLDGGAARFLKGHGANVNDVVFTPDGAKLYTASYDGTIRRWDTVSGAEEVVLVNHGFGINHLVLNSDAGWLAYGALDGAVRAIDLATGAQIADLTADRRPILALSADPTGRFLAVGDGEGYVMILDTADWSVVRDFRAALSGPIWALAWEPSGKRLLAGGIADEAALWPIDADGDALFAKGPREFHKPPSEMTNGERQFVRKCSVCHTTSPDGGRKAGPTLWRLFGRRAGTVEGYSYSDALARSDIVWSDETVARLFSEGPDVFTPGSKMPVQRIAKAQDRRDLIHYLKENTGGTDRAGHEGRSKTK</sequence>
<evidence type="ECO:0000313" key="13">
    <source>
        <dbReference type="EMBL" id="MBK0397655.1"/>
    </source>
</evidence>
<keyword evidence="4 9" id="KW-0479">Metal-binding</keyword>
<dbReference type="GO" id="GO:0009055">
    <property type="term" value="F:electron transfer activity"/>
    <property type="evidence" value="ECO:0007669"/>
    <property type="project" value="InterPro"/>
</dbReference>
<feature type="repeat" description="WD" evidence="8">
    <location>
        <begin position="117"/>
        <end position="148"/>
    </location>
</feature>
<evidence type="ECO:0000256" key="7">
    <source>
        <dbReference type="ARBA" id="ARBA00023004"/>
    </source>
</evidence>
<keyword evidence="11" id="KW-0732">Signal</keyword>
<evidence type="ECO:0000256" key="5">
    <source>
        <dbReference type="ARBA" id="ARBA00022737"/>
    </source>
</evidence>
<gene>
    <name evidence="13" type="ORF">H0I76_00495</name>
</gene>
<evidence type="ECO:0000256" key="2">
    <source>
        <dbReference type="ARBA" id="ARBA00022574"/>
    </source>
</evidence>
<feature type="repeat" description="WD" evidence="8">
    <location>
        <begin position="158"/>
        <end position="199"/>
    </location>
</feature>
<proteinExistence type="predicted"/>
<dbReference type="PRINTS" id="PR00604">
    <property type="entry name" value="CYTCHRMECIAB"/>
</dbReference>
<evidence type="ECO:0000256" key="1">
    <source>
        <dbReference type="ARBA" id="ARBA00022448"/>
    </source>
</evidence>
<feature type="chain" id="PRO_5035259967" evidence="11">
    <location>
        <begin position="24"/>
        <end position="455"/>
    </location>
</feature>
<dbReference type="PROSITE" id="PS50082">
    <property type="entry name" value="WD_REPEATS_2"/>
    <property type="match status" value="4"/>
</dbReference>
<feature type="compositionally biased region" description="Basic and acidic residues" evidence="10">
    <location>
        <begin position="445"/>
        <end position="455"/>
    </location>
</feature>
<evidence type="ECO:0000256" key="3">
    <source>
        <dbReference type="ARBA" id="ARBA00022617"/>
    </source>
</evidence>
<dbReference type="Pfam" id="PF00400">
    <property type="entry name" value="WD40"/>
    <property type="match status" value="4"/>
</dbReference>
<keyword evidence="7 9" id="KW-0408">Iron</keyword>
<dbReference type="GO" id="GO:0020037">
    <property type="term" value="F:heme binding"/>
    <property type="evidence" value="ECO:0007669"/>
    <property type="project" value="InterPro"/>
</dbReference>
<keyword evidence="3 9" id="KW-0349">Heme</keyword>
<dbReference type="PROSITE" id="PS00678">
    <property type="entry name" value="WD_REPEATS_1"/>
    <property type="match status" value="1"/>
</dbReference>
<name>A0A8J7SE34_9RHOB</name>
<feature type="repeat" description="WD" evidence="8">
    <location>
        <begin position="34"/>
        <end position="75"/>
    </location>
</feature>
<evidence type="ECO:0000313" key="14">
    <source>
        <dbReference type="Proteomes" id="UP000655420"/>
    </source>
</evidence>
<organism evidence="13 14">
    <name type="scientific">Thermohalobaculum xanthum</name>
    <dbReference type="NCBI Taxonomy" id="2753746"/>
    <lineage>
        <taxon>Bacteria</taxon>
        <taxon>Pseudomonadati</taxon>
        <taxon>Pseudomonadota</taxon>
        <taxon>Alphaproteobacteria</taxon>
        <taxon>Rhodobacterales</taxon>
        <taxon>Paracoccaceae</taxon>
        <taxon>Thermohalobaculum</taxon>
    </lineage>
</organism>
<protein>
    <submittedName>
        <fullName evidence="13">C-type cytochrome</fullName>
    </submittedName>
</protein>
<dbReference type="SUPFAM" id="SSF50978">
    <property type="entry name" value="WD40 repeat-like"/>
    <property type="match status" value="1"/>
</dbReference>
<evidence type="ECO:0000256" key="4">
    <source>
        <dbReference type="ARBA" id="ARBA00022723"/>
    </source>
</evidence>
<dbReference type="CDD" id="cd00200">
    <property type="entry name" value="WD40"/>
    <property type="match status" value="1"/>
</dbReference>
<dbReference type="InterPro" id="IPR015943">
    <property type="entry name" value="WD40/YVTN_repeat-like_dom_sf"/>
</dbReference>
<feature type="region of interest" description="Disordered" evidence="10">
    <location>
        <begin position="436"/>
        <end position="455"/>
    </location>
</feature>
<keyword evidence="1" id="KW-0813">Transport</keyword>
<accession>A0A8J7SE34</accession>
<dbReference type="InterPro" id="IPR002327">
    <property type="entry name" value="Cyt_c_1A/1B"/>
</dbReference>
<dbReference type="AlphaFoldDB" id="A0A8J7SE34"/>
<dbReference type="Proteomes" id="UP000655420">
    <property type="component" value="Unassembled WGS sequence"/>
</dbReference>
<evidence type="ECO:0000256" key="11">
    <source>
        <dbReference type="SAM" id="SignalP"/>
    </source>
</evidence>
<feature type="repeat" description="WD" evidence="8">
    <location>
        <begin position="76"/>
        <end position="116"/>
    </location>
</feature>
<reference evidence="13" key="1">
    <citation type="submission" date="2020-12" db="EMBL/GenBank/DDBJ databases">
        <title>Bacterial taxonomy.</title>
        <authorList>
            <person name="Pan X."/>
        </authorList>
    </citation>
    <scope>NUCLEOTIDE SEQUENCE</scope>
    <source>
        <strain evidence="13">M0105</strain>
    </source>
</reference>
<dbReference type="PROSITE" id="PS50294">
    <property type="entry name" value="WD_REPEATS_REGION"/>
    <property type="match status" value="2"/>
</dbReference>
<dbReference type="PANTHER" id="PTHR19879:SF9">
    <property type="entry name" value="TRANSCRIPTION INITIATION FACTOR TFIID SUBUNIT 5"/>
    <property type="match status" value="1"/>
</dbReference>
<dbReference type="InterPro" id="IPR001680">
    <property type="entry name" value="WD40_rpt"/>
</dbReference>
<feature type="signal peptide" evidence="11">
    <location>
        <begin position="1"/>
        <end position="23"/>
    </location>
</feature>
<evidence type="ECO:0000256" key="9">
    <source>
        <dbReference type="PROSITE-ProRule" id="PRU00433"/>
    </source>
</evidence>
<dbReference type="Gene3D" id="2.130.10.10">
    <property type="entry name" value="YVTN repeat-like/Quinoprotein amine dehydrogenase"/>
    <property type="match status" value="2"/>
</dbReference>
<evidence type="ECO:0000256" key="8">
    <source>
        <dbReference type="PROSITE-ProRule" id="PRU00221"/>
    </source>
</evidence>
<dbReference type="InterPro" id="IPR019775">
    <property type="entry name" value="WD40_repeat_CS"/>
</dbReference>
<dbReference type="GO" id="GO:0046872">
    <property type="term" value="F:metal ion binding"/>
    <property type="evidence" value="ECO:0007669"/>
    <property type="project" value="UniProtKB-KW"/>
</dbReference>
<feature type="domain" description="Cytochrome c" evidence="12">
    <location>
        <begin position="338"/>
        <end position="440"/>
    </location>
</feature>
<dbReference type="Pfam" id="PF00034">
    <property type="entry name" value="Cytochrom_C"/>
    <property type="match status" value="1"/>
</dbReference>
<keyword evidence="2 8" id="KW-0853">WD repeat</keyword>
<dbReference type="InterPro" id="IPR036322">
    <property type="entry name" value="WD40_repeat_dom_sf"/>
</dbReference>
<evidence type="ECO:0000259" key="12">
    <source>
        <dbReference type="PROSITE" id="PS51007"/>
    </source>
</evidence>
<dbReference type="SMART" id="SM00320">
    <property type="entry name" value="WD40"/>
    <property type="match status" value="7"/>
</dbReference>
<dbReference type="InterPro" id="IPR009056">
    <property type="entry name" value="Cyt_c-like_dom"/>
</dbReference>
<comment type="caution">
    <text evidence="13">The sequence shown here is derived from an EMBL/GenBank/DDBJ whole genome shotgun (WGS) entry which is preliminary data.</text>
</comment>
<keyword evidence="14" id="KW-1185">Reference proteome</keyword>
<dbReference type="InterPro" id="IPR036909">
    <property type="entry name" value="Cyt_c-like_dom_sf"/>
</dbReference>
<dbReference type="EMBL" id="JAEHHL010000001">
    <property type="protein sequence ID" value="MBK0397655.1"/>
    <property type="molecule type" value="Genomic_DNA"/>
</dbReference>
<dbReference type="SUPFAM" id="SSF46626">
    <property type="entry name" value="Cytochrome c"/>
    <property type="match status" value="1"/>
</dbReference>
<keyword evidence="5" id="KW-0677">Repeat</keyword>
<dbReference type="Gene3D" id="1.10.760.10">
    <property type="entry name" value="Cytochrome c-like domain"/>
    <property type="match status" value="1"/>
</dbReference>
<evidence type="ECO:0000256" key="6">
    <source>
        <dbReference type="ARBA" id="ARBA00022982"/>
    </source>
</evidence>
<dbReference type="PROSITE" id="PS51007">
    <property type="entry name" value="CYTC"/>
    <property type="match status" value="1"/>
</dbReference>
<evidence type="ECO:0000256" key="10">
    <source>
        <dbReference type="SAM" id="MobiDB-lite"/>
    </source>
</evidence>